<evidence type="ECO:0000256" key="1">
    <source>
        <dbReference type="ARBA" id="ARBA00008455"/>
    </source>
</evidence>
<dbReference type="InterPro" id="IPR038765">
    <property type="entry name" value="Papain-like_cys_pep_sf"/>
</dbReference>
<name>A0ABP0U9T9_9BRYO</name>
<dbReference type="SUPFAM" id="SSF54001">
    <property type="entry name" value="Cysteine proteinases"/>
    <property type="match status" value="1"/>
</dbReference>
<dbReference type="Proteomes" id="UP001497512">
    <property type="component" value="Chromosome 2"/>
</dbReference>
<dbReference type="InterPro" id="IPR013201">
    <property type="entry name" value="Prot_inhib_I29"/>
</dbReference>
<keyword evidence="5" id="KW-0732">Signal</keyword>
<dbReference type="InterPro" id="IPR025660">
    <property type="entry name" value="Pept_his_AS"/>
</dbReference>
<evidence type="ECO:0000256" key="2">
    <source>
        <dbReference type="ARBA" id="ARBA00022807"/>
    </source>
</evidence>
<dbReference type="PANTHER" id="PTHR12411">
    <property type="entry name" value="CYSTEINE PROTEASE FAMILY C1-RELATED"/>
    <property type="match status" value="1"/>
</dbReference>
<evidence type="ECO:0000259" key="8">
    <source>
        <dbReference type="SMART" id="SM00848"/>
    </source>
</evidence>
<dbReference type="PROSITE" id="PS00640">
    <property type="entry name" value="THIOL_PROTEASE_ASN"/>
    <property type="match status" value="1"/>
</dbReference>
<dbReference type="SMART" id="SM00645">
    <property type="entry name" value="Pept_C1"/>
    <property type="match status" value="1"/>
</dbReference>
<dbReference type="InterPro" id="IPR000118">
    <property type="entry name" value="Granulin"/>
</dbReference>
<dbReference type="Pfam" id="PF08246">
    <property type="entry name" value="Inhibitor_I29"/>
    <property type="match status" value="1"/>
</dbReference>
<evidence type="ECO:0000256" key="3">
    <source>
        <dbReference type="ARBA" id="ARBA00023157"/>
    </source>
</evidence>
<keyword evidence="2" id="KW-0645">Protease</keyword>
<keyword evidence="3" id="KW-1015">Disulfide bond</keyword>
<evidence type="ECO:0000313" key="10">
    <source>
        <dbReference type="Proteomes" id="UP001497512"/>
    </source>
</evidence>
<evidence type="ECO:0000259" key="6">
    <source>
        <dbReference type="SMART" id="SM00277"/>
    </source>
</evidence>
<dbReference type="SMART" id="SM00848">
    <property type="entry name" value="Inhibitor_I29"/>
    <property type="match status" value="1"/>
</dbReference>
<dbReference type="InterPro" id="IPR000668">
    <property type="entry name" value="Peptidase_C1A_C"/>
</dbReference>
<proteinExistence type="inferred from homology"/>
<keyword evidence="10" id="KW-1185">Reference proteome</keyword>
<evidence type="ECO:0000256" key="4">
    <source>
        <dbReference type="ARBA" id="ARBA00023180"/>
    </source>
</evidence>
<dbReference type="Gene3D" id="3.90.70.10">
    <property type="entry name" value="Cysteine proteinases"/>
    <property type="match status" value="1"/>
</dbReference>
<dbReference type="Pfam" id="PF00396">
    <property type="entry name" value="Granulin"/>
    <property type="match status" value="1"/>
</dbReference>
<keyword evidence="2" id="KW-0378">Hydrolase</keyword>
<dbReference type="InterPro" id="IPR025661">
    <property type="entry name" value="Pept_asp_AS"/>
</dbReference>
<dbReference type="InterPro" id="IPR039417">
    <property type="entry name" value="Peptidase_C1A_papain-like"/>
</dbReference>
<dbReference type="InterPro" id="IPR000169">
    <property type="entry name" value="Pept_cys_AS"/>
</dbReference>
<sequence>MAVKLCFLVLLAVLVRVCVGGEGRHYDSTIIGYSPDDLSSDERLLDLFHSWLQKNSRSYHSVSEKNQRFMIFKENLRYIHSQNVQEKSYWLGLNNFSDLSHEEFQVRYLGTRPRLVGDRKLRRKTIQEGFVYADVEAPASIDWREKGAVAEVKDQGSCGSCWAFSAIGAVEGVNKIVTGSLISLSEQELVDCDTKENEGCNGGLMEYAFEFIISNGGIDSEADYPYKGTDGRCDENRRQNSKVVVIDDYEDVPENDEASLLKAVSKQPVSIAIEASGRDFQHYMGGVFTGQCGTDLDHGVLAVGYGTDSDGLNYWIVKNSWGSSWGEKGYIRMQRYGPSNTYGICGMNIEPSFPIKTGPNPPPAPPAPPSPVKPPTVCDNTFTCPLSSTCCCAFQLGTRCLAWGCCPLESATCCEDHYHCCPADYPICNLRAGMCLKSKNDIFGVALLDRTLADIHWPHSGSNQKSRASS</sequence>
<dbReference type="Pfam" id="PF00112">
    <property type="entry name" value="Peptidase_C1"/>
    <property type="match status" value="1"/>
</dbReference>
<dbReference type="InterPro" id="IPR037277">
    <property type="entry name" value="Granulin_sf"/>
</dbReference>
<reference evidence="9" key="1">
    <citation type="submission" date="2024-02" db="EMBL/GenBank/DDBJ databases">
        <authorList>
            <consortium name="ELIXIR-Norway"/>
            <consortium name="Elixir Norway"/>
        </authorList>
    </citation>
    <scope>NUCLEOTIDE SEQUENCE</scope>
</reference>
<gene>
    <name evidence="9" type="ORF">CSSPTR1EN2_LOCUS13065</name>
</gene>
<feature type="domain" description="Granulins" evidence="6">
    <location>
        <begin position="378"/>
        <end position="435"/>
    </location>
</feature>
<organism evidence="9 10">
    <name type="scientific">Sphagnum troendelagicum</name>
    <dbReference type="NCBI Taxonomy" id="128251"/>
    <lineage>
        <taxon>Eukaryota</taxon>
        <taxon>Viridiplantae</taxon>
        <taxon>Streptophyta</taxon>
        <taxon>Embryophyta</taxon>
        <taxon>Bryophyta</taxon>
        <taxon>Sphagnophytina</taxon>
        <taxon>Sphagnopsida</taxon>
        <taxon>Sphagnales</taxon>
        <taxon>Sphagnaceae</taxon>
        <taxon>Sphagnum</taxon>
    </lineage>
</organism>
<evidence type="ECO:0000259" key="7">
    <source>
        <dbReference type="SMART" id="SM00645"/>
    </source>
</evidence>
<dbReference type="Gene3D" id="2.10.25.160">
    <property type="entry name" value="Granulin"/>
    <property type="match status" value="1"/>
</dbReference>
<dbReference type="CDD" id="cd02248">
    <property type="entry name" value="Peptidase_C1A"/>
    <property type="match status" value="1"/>
</dbReference>
<feature type="signal peptide" evidence="5">
    <location>
        <begin position="1"/>
        <end position="20"/>
    </location>
</feature>
<dbReference type="PROSITE" id="PS00139">
    <property type="entry name" value="THIOL_PROTEASE_CYS"/>
    <property type="match status" value="1"/>
</dbReference>
<keyword evidence="4" id="KW-0325">Glycoprotein</keyword>
<comment type="similarity">
    <text evidence="1">Belongs to the peptidase C1 family.</text>
</comment>
<evidence type="ECO:0000313" key="9">
    <source>
        <dbReference type="EMBL" id="CAK9215916.1"/>
    </source>
</evidence>
<dbReference type="InterPro" id="IPR013128">
    <property type="entry name" value="Peptidase_C1A"/>
</dbReference>
<dbReference type="SUPFAM" id="SSF57277">
    <property type="entry name" value="Granulin repeat"/>
    <property type="match status" value="1"/>
</dbReference>
<feature type="domain" description="Peptidase C1A papain C-terminal" evidence="7">
    <location>
        <begin position="137"/>
        <end position="355"/>
    </location>
</feature>
<feature type="domain" description="Cathepsin propeptide inhibitor" evidence="8">
    <location>
        <begin position="48"/>
        <end position="104"/>
    </location>
</feature>
<dbReference type="EMBL" id="OZ019894">
    <property type="protein sequence ID" value="CAK9215916.1"/>
    <property type="molecule type" value="Genomic_DNA"/>
</dbReference>
<accession>A0ABP0U9T9</accession>
<keyword evidence="2" id="KW-0788">Thiol protease</keyword>
<evidence type="ECO:0000256" key="5">
    <source>
        <dbReference type="SAM" id="SignalP"/>
    </source>
</evidence>
<dbReference type="PRINTS" id="PR00705">
    <property type="entry name" value="PAPAIN"/>
</dbReference>
<dbReference type="PROSITE" id="PS00639">
    <property type="entry name" value="THIOL_PROTEASE_HIS"/>
    <property type="match status" value="1"/>
</dbReference>
<protein>
    <submittedName>
        <fullName evidence="9">Uncharacterized protein</fullName>
    </submittedName>
</protein>
<dbReference type="SMART" id="SM00277">
    <property type="entry name" value="GRAN"/>
    <property type="match status" value="1"/>
</dbReference>
<feature type="chain" id="PRO_5047240211" evidence="5">
    <location>
        <begin position="21"/>
        <end position="470"/>
    </location>
</feature>